<organism evidence="6 7">
    <name type="scientific">Xylella fastidiosa subsp. fastidiosa</name>
    <dbReference type="NCBI Taxonomy" id="644356"/>
    <lineage>
        <taxon>Bacteria</taxon>
        <taxon>Pseudomonadati</taxon>
        <taxon>Pseudomonadota</taxon>
        <taxon>Gammaproteobacteria</taxon>
        <taxon>Lysobacterales</taxon>
        <taxon>Lysobacteraceae</taxon>
        <taxon>Xylella</taxon>
    </lineage>
</organism>
<keyword evidence="2 5" id="KW-0812">Transmembrane</keyword>
<reference evidence="6" key="1">
    <citation type="journal article" date="2022" name="Phytopathology">
        <title>Complete circularized genome resources of seven strains of Xylella fastidiosa subsp. fastidiosa using hybrid assembly reveals unknown plasmids.</title>
        <authorList>
            <person name="Velasco-Amo M.D.P."/>
            <person name="Arias-Giraldo L.F.F."/>
            <person name="Ecija M.R."/>
            <person name="De La Fuente L."/>
            <person name="Marco-Noales E."/>
            <person name="Moralejo E."/>
            <person name="Navas-Cort J.A."/>
            <person name="Landa B.B."/>
        </authorList>
    </citation>
    <scope>NUCLEOTIDE SEQUENCE</scope>
    <source>
        <strain evidence="6">CFBP8073</strain>
    </source>
</reference>
<dbReference type="AlphaFoldDB" id="A0AAJ5UJ61"/>
<dbReference type="GO" id="GO:0016020">
    <property type="term" value="C:membrane"/>
    <property type="evidence" value="ECO:0007669"/>
    <property type="project" value="UniProtKB-SubCell"/>
</dbReference>
<feature type="transmembrane region" description="Helical" evidence="5">
    <location>
        <begin position="242"/>
        <end position="261"/>
    </location>
</feature>
<keyword evidence="4 5" id="KW-0472">Membrane</keyword>
<comment type="subcellular location">
    <subcellularLocation>
        <location evidence="1">Membrane</location>
        <topology evidence="1">Multi-pass membrane protein</topology>
    </subcellularLocation>
</comment>
<feature type="transmembrane region" description="Helical" evidence="5">
    <location>
        <begin position="32"/>
        <end position="53"/>
    </location>
</feature>
<feature type="transmembrane region" description="Helical" evidence="5">
    <location>
        <begin position="208"/>
        <end position="230"/>
    </location>
</feature>
<accession>A0AAJ5UJ61</accession>
<dbReference type="EMBL" id="CP109887">
    <property type="protein sequence ID" value="WCF29558.1"/>
    <property type="molecule type" value="Genomic_DNA"/>
</dbReference>
<geneLocation type="plasmid" evidence="6 7">
    <name>pXF5823.CFBP8073</name>
</geneLocation>
<dbReference type="Proteomes" id="UP001211513">
    <property type="component" value="Plasmid pXF5823.CFBP8073"/>
</dbReference>
<proteinExistence type="predicted"/>
<keyword evidence="6" id="KW-0614">Plasmid</keyword>
<protein>
    <submittedName>
        <fullName evidence="6">Type IV secretion system protein</fullName>
    </submittedName>
</protein>
<evidence type="ECO:0000313" key="7">
    <source>
        <dbReference type="Proteomes" id="UP001211513"/>
    </source>
</evidence>
<reference evidence="6" key="2">
    <citation type="submission" date="2022-10" db="EMBL/GenBank/DDBJ databases">
        <authorList>
            <person name="Landa B."/>
            <person name="Arias-Giraldo L.F."/>
            <person name="Roman-Ecija M."/>
            <person name="Velasco-Amo M.P."/>
            <person name="De La Fuente L."/>
            <person name="Marco-Noales E."/>
            <person name="Moralejo E."/>
        </authorList>
    </citation>
    <scope>NUCLEOTIDE SEQUENCE</scope>
    <source>
        <strain evidence="6">CFBP8073</strain>
        <plasmid evidence="6">pXF5823.CFBP8073</plasmid>
    </source>
</reference>
<name>A0AAJ5UJ61_XYLFS</name>
<sequence>MDEMDESAPITWLIGEINKIVSSGADAAASTIATTITPLVSICFGIYILLICVNYMRGAETEPVIDFGIRCAGFAVVIGLGLNAANYTSLVIPMVTGIGSDLASAISGGSANAGTLDQLALHYFNILEKSYESLEGTRFPSNVGPMIIYALKSIFILVGLIPFLVAATAYLIVADVGSVIVAIVGPIYFAFLIFPATRQYFSSWLNAAFSYALMPIFVAVIATISVGLSKAMLSTNGTLDNISFRSVFLASMGNLTLLFLLRQVGAMASSLSAGGINVSMPGSANTLRNAARAARLGAKGLQQGGRTAINAGKAAGRWAQNTFNSIRKAG</sequence>
<evidence type="ECO:0000256" key="2">
    <source>
        <dbReference type="ARBA" id="ARBA00022692"/>
    </source>
</evidence>
<evidence type="ECO:0000256" key="3">
    <source>
        <dbReference type="ARBA" id="ARBA00022989"/>
    </source>
</evidence>
<feature type="transmembrane region" description="Helical" evidence="5">
    <location>
        <begin position="154"/>
        <end position="173"/>
    </location>
</feature>
<evidence type="ECO:0000256" key="1">
    <source>
        <dbReference type="ARBA" id="ARBA00004141"/>
    </source>
</evidence>
<feature type="transmembrane region" description="Helical" evidence="5">
    <location>
        <begin position="179"/>
        <end position="196"/>
    </location>
</feature>
<evidence type="ECO:0000256" key="4">
    <source>
        <dbReference type="ARBA" id="ARBA00023136"/>
    </source>
</evidence>
<keyword evidence="3 5" id="KW-1133">Transmembrane helix</keyword>
<evidence type="ECO:0000256" key="5">
    <source>
        <dbReference type="SAM" id="Phobius"/>
    </source>
</evidence>
<dbReference type="InterPro" id="IPR007688">
    <property type="entry name" value="Conjugal_tfr_TrbL/VirB6"/>
</dbReference>
<evidence type="ECO:0000313" key="6">
    <source>
        <dbReference type="EMBL" id="WCF29558.1"/>
    </source>
</evidence>
<dbReference type="GO" id="GO:0030255">
    <property type="term" value="P:protein secretion by the type IV secretion system"/>
    <property type="evidence" value="ECO:0007669"/>
    <property type="project" value="InterPro"/>
</dbReference>
<dbReference type="Pfam" id="PF04610">
    <property type="entry name" value="TrbL"/>
    <property type="match status" value="1"/>
</dbReference>
<gene>
    <name evidence="6" type="ORF">OK117_12220</name>
</gene>
<dbReference type="RefSeq" id="WP_272143353.1">
    <property type="nucleotide sequence ID" value="NZ_CP109887.1"/>
</dbReference>